<protein>
    <submittedName>
        <fullName evidence="1">Uncharacterized protein</fullName>
    </submittedName>
</protein>
<dbReference type="RefSeq" id="WP_011998661.1">
    <property type="nucleotide sequence ID" value="NC_009776.1"/>
</dbReference>
<evidence type="ECO:0000313" key="2">
    <source>
        <dbReference type="Proteomes" id="UP000000262"/>
    </source>
</evidence>
<dbReference type="Proteomes" id="UP000000262">
    <property type="component" value="Chromosome"/>
</dbReference>
<dbReference type="KEGG" id="iho:Igni_0627"/>
<organism evidence="1 2">
    <name type="scientific">Ignicoccus hospitalis (strain KIN4/I / DSM 18386 / JCM 14125)</name>
    <dbReference type="NCBI Taxonomy" id="453591"/>
    <lineage>
        <taxon>Archaea</taxon>
        <taxon>Thermoproteota</taxon>
        <taxon>Thermoprotei</taxon>
        <taxon>Desulfurococcales</taxon>
        <taxon>Desulfurococcaceae</taxon>
        <taxon>Ignicoccus</taxon>
    </lineage>
</organism>
<name>A8AA57_IGNH4</name>
<sequence>MRRALALLAFATLALAITNDTIKLGYRDLVDYFVGAQRPCGGFFDCEPNYYRSDALIAYYLAPEDPLTLDAAEVFVKNVFLKEYDLWYLMDPNNKIYTWWPLFNALALLSSNISDDLVVAVENIISKNFGPRGLRTCLPLYYQNYFGWVPYDLMSTLLALAIAKKSEIVDKNLDFQKLNSTLEPNFWNVLKKYLRGEINARLRKDYVVAWLSLLAMGQGAKLRAEVCGILNQTYFKKVYYSYTNLTPVDFDAQATSLLIDASLTCSAFGHLNSTYARKVAEWLLESYIIRNGGEWPRRFEALSALRTLMGFPSLNFELVSTEKWPQREIEEQLQNSTQSATVPTIIETKTVHETVTLSSSTTKTIEVGLPFGGLLGLLPFGVRRLSSRRKRGPSCSGRPSPK</sequence>
<evidence type="ECO:0000313" key="1">
    <source>
        <dbReference type="EMBL" id="ABU81809.1"/>
    </source>
</evidence>
<proteinExistence type="predicted"/>
<dbReference type="EMBL" id="CP000816">
    <property type="protein sequence ID" value="ABU81809.1"/>
    <property type="molecule type" value="Genomic_DNA"/>
</dbReference>
<gene>
    <name evidence="1" type="ordered locus">Igni_0627</name>
</gene>
<reference evidence="1 2" key="1">
    <citation type="journal article" date="2008" name="Genome Biol.">
        <title>A genomic analysis of the archaeal system Ignicoccus hospitalis-Nanoarchaeum equitans.</title>
        <authorList>
            <person name="Podar M."/>
            <person name="Anderson I."/>
            <person name="Makarova K.S."/>
            <person name="Elkins J.G."/>
            <person name="Ivanova N."/>
            <person name="Wall M.A."/>
            <person name="Lykidis A."/>
            <person name="Mavromatis K."/>
            <person name="Sun H."/>
            <person name="Hudson M.E."/>
            <person name="Chen W."/>
            <person name="Deciu C."/>
            <person name="Hutchison D."/>
            <person name="Eads J.R."/>
            <person name="Anderson A."/>
            <person name="Fernandes F."/>
            <person name="Szeto E."/>
            <person name="Lapidus A."/>
            <person name="Kyrpides N.C."/>
            <person name="Saier M.H.Jr."/>
            <person name="Richardson P.M."/>
            <person name="Rachel R."/>
            <person name="Huber H."/>
            <person name="Eisen J.A."/>
            <person name="Koonin E.V."/>
            <person name="Keller M."/>
            <person name="Stetter K.O."/>
        </authorList>
    </citation>
    <scope>NUCLEOTIDE SEQUENCE [LARGE SCALE GENOMIC DNA]</scope>
    <source>
        <strain evidence="2">KIN4/I / DSM 18386 / JCM 14125</strain>
    </source>
</reference>
<dbReference type="SUPFAM" id="SSF48239">
    <property type="entry name" value="Terpenoid cyclases/Protein prenyltransferases"/>
    <property type="match status" value="1"/>
</dbReference>
<accession>A8AA57</accession>
<dbReference type="InterPro" id="IPR008930">
    <property type="entry name" value="Terpenoid_cyclase/PrenylTrfase"/>
</dbReference>
<dbReference type="AlphaFoldDB" id="A8AA57"/>
<keyword evidence="2" id="KW-1185">Reference proteome</keyword>
<dbReference type="GeneID" id="5562260"/>
<dbReference type="HOGENOM" id="CLU_684453_0_0_2"/>